<evidence type="ECO:0000313" key="4">
    <source>
        <dbReference type="Proteomes" id="UP000594034"/>
    </source>
</evidence>
<name>A0A5J6WZ06_9GAMM</name>
<dbReference type="EMBL" id="CP040449">
    <property type="protein sequence ID" value="QFI56302.1"/>
    <property type="molecule type" value="Genomic_DNA"/>
</dbReference>
<gene>
    <name evidence="3" type="ORF">FE240_17395</name>
</gene>
<feature type="domain" description="DUF5610" evidence="2">
    <location>
        <begin position="52"/>
        <end position="161"/>
    </location>
</feature>
<sequence>MQIDSIGQGQLKKADVAQNAAQRSAARPQDTQEQQDHISLNSRPKWAQVLVQQALQFSLEINGGKYQAPKQAEEVTPETLFDYEEVAKNVLQFVTGRLGAARADGKEDDALTKMMEQARKGVDMGFAEARKMLGSYATDNEDIKTGIDQSYKLIQEGLDQFEKEFFGDVSSSEVGAAKMANRQQGTLEIETKEGDKVVLRFSDSWQFKSSQGDRGSKVSFQNSQSFSFSLQGDLSDTEMSAIGKLVKDIDELGSSFFAGNLDQLMGKVGELQLDDSQLVGFSLKLKQHSKLSAAYQGNSLQDALKPLADYLPRLKDWQQQADANIAPTSQQNLTQTVLAAQGHDNSQVQRFNGFNQRLLNALHQLG</sequence>
<feature type="compositionally biased region" description="Polar residues" evidence="1">
    <location>
        <begin position="29"/>
        <end position="40"/>
    </location>
</feature>
<evidence type="ECO:0000313" key="3">
    <source>
        <dbReference type="EMBL" id="QFI56302.1"/>
    </source>
</evidence>
<dbReference type="RefSeq" id="WP_193002740.1">
    <property type="nucleotide sequence ID" value="NZ_CP040449.1"/>
</dbReference>
<dbReference type="AlphaFoldDB" id="A0A5J6WZ06"/>
<organism evidence="3 4">
    <name type="scientific">Aeromonas simiae</name>
    <dbReference type="NCBI Taxonomy" id="218936"/>
    <lineage>
        <taxon>Bacteria</taxon>
        <taxon>Pseudomonadati</taxon>
        <taxon>Pseudomonadota</taxon>
        <taxon>Gammaproteobacteria</taxon>
        <taxon>Aeromonadales</taxon>
        <taxon>Aeromonadaceae</taxon>
        <taxon>Aeromonas</taxon>
    </lineage>
</organism>
<dbReference type="Pfam" id="PF18433">
    <property type="entry name" value="DUF5610"/>
    <property type="match status" value="1"/>
</dbReference>
<reference evidence="3 4" key="1">
    <citation type="submission" date="2019-05" db="EMBL/GenBank/DDBJ databases">
        <title>OXA-830, a novel chromosomally encoded expanded-spectrum class D beta-lactamase in Aeromonas simiae.</title>
        <authorList>
            <person name="Zhou W."/>
            <person name="Chen Q."/>
        </authorList>
    </citation>
    <scope>NUCLEOTIDE SEQUENCE [LARGE SCALE GENOMIC DNA]</scope>
    <source>
        <strain evidence="3 4">A6</strain>
    </source>
</reference>
<evidence type="ECO:0000256" key="1">
    <source>
        <dbReference type="SAM" id="MobiDB-lite"/>
    </source>
</evidence>
<keyword evidence="4" id="KW-1185">Reference proteome</keyword>
<dbReference type="InterPro" id="IPR041651">
    <property type="entry name" value="DUF5610"/>
</dbReference>
<evidence type="ECO:0000259" key="2">
    <source>
        <dbReference type="Pfam" id="PF18433"/>
    </source>
</evidence>
<accession>A0A5J6WZ06</accession>
<feature type="region of interest" description="Disordered" evidence="1">
    <location>
        <begin position="1"/>
        <end position="40"/>
    </location>
</feature>
<protein>
    <recommendedName>
        <fullName evidence="2">DUF5610 domain-containing protein</fullName>
    </recommendedName>
</protein>
<dbReference type="Gene3D" id="1.10.132.90">
    <property type="match status" value="1"/>
</dbReference>
<proteinExistence type="predicted"/>
<dbReference type="Proteomes" id="UP000594034">
    <property type="component" value="Chromosome"/>
</dbReference>
<dbReference type="KEGG" id="asim:FE240_17395"/>